<feature type="transmembrane region" description="Helical" evidence="9">
    <location>
        <begin position="119"/>
        <end position="140"/>
    </location>
</feature>
<feature type="region of interest" description="Disordered" evidence="8">
    <location>
        <begin position="1"/>
        <end position="73"/>
    </location>
</feature>
<organism evidence="10 11">
    <name type="scientific">Allonocardiopsis opalescens</name>
    <dbReference type="NCBI Taxonomy" id="1144618"/>
    <lineage>
        <taxon>Bacteria</taxon>
        <taxon>Bacillati</taxon>
        <taxon>Actinomycetota</taxon>
        <taxon>Actinomycetes</taxon>
        <taxon>Streptosporangiales</taxon>
        <taxon>Allonocardiopsis</taxon>
    </lineage>
</organism>
<dbReference type="GO" id="GO:0055085">
    <property type="term" value="P:transmembrane transport"/>
    <property type="evidence" value="ECO:0007669"/>
    <property type="project" value="TreeGrafter"/>
</dbReference>
<feature type="compositionally biased region" description="Low complexity" evidence="8">
    <location>
        <begin position="43"/>
        <end position="61"/>
    </location>
</feature>
<protein>
    <submittedName>
        <fullName evidence="10">Putative PurR-regulated permease PerM</fullName>
    </submittedName>
</protein>
<feature type="transmembrane region" description="Helical" evidence="9">
    <location>
        <begin position="239"/>
        <end position="261"/>
    </location>
</feature>
<comment type="subcellular location">
    <subcellularLocation>
        <location evidence="1">Cell membrane</location>
        <topology evidence="1">Multi-pass membrane protein</topology>
    </subcellularLocation>
</comment>
<evidence type="ECO:0000256" key="4">
    <source>
        <dbReference type="ARBA" id="ARBA00022475"/>
    </source>
</evidence>
<dbReference type="EMBL" id="PVZC01000001">
    <property type="protein sequence ID" value="PRY01806.1"/>
    <property type="molecule type" value="Genomic_DNA"/>
</dbReference>
<evidence type="ECO:0000256" key="1">
    <source>
        <dbReference type="ARBA" id="ARBA00004651"/>
    </source>
</evidence>
<dbReference type="PANTHER" id="PTHR21716:SF53">
    <property type="entry name" value="PERMEASE PERM-RELATED"/>
    <property type="match status" value="1"/>
</dbReference>
<dbReference type="InterPro" id="IPR002549">
    <property type="entry name" value="AI-2E-like"/>
</dbReference>
<feature type="compositionally biased region" description="Low complexity" evidence="8">
    <location>
        <begin position="21"/>
        <end position="35"/>
    </location>
</feature>
<name>A0A2T0QCX8_9ACTN</name>
<feature type="transmembrane region" description="Helical" evidence="9">
    <location>
        <begin position="95"/>
        <end position="113"/>
    </location>
</feature>
<keyword evidence="7 9" id="KW-0472">Membrane</keyword>
<comment type="caution">
    <text evidence="10">The sequence shown here is derived from an EMBL/GenBank/DDBJ whole genome shotgun (WGS) entry which is preliminary data.</text>
</comment>
<evidence type="ECO:0000256" key="3">
    <source>
        <dbReference type="ARBA" id="ARBA00022448"/>
    </source>
</evidence>
<proteinExistence type="inferred from homology"/>
<dbReference type="OrthoDB" id="4016357at2"/>
<dbReference type="RefSeq" id="WP_106238150.1">
    <property type="nucleotide sequence ID" value="NZ_PVZC01000001.1"/>
</dbReference>
<keyword evidence="11" id="KW-1185">Reference proteome</keyword>
<evidence type="ECO:0000256" key="9">
    <source>
        <dbReference type="SAM" id="Phobius"/>
    </source>
</evidence>
<feature type="transmembrane region" description="Helical" evidence="9">
    <location>
        <begin position="326"/>
        <end position="352"/>
    </location>
</feature>
<keyword evidence="6 9" id="KW-1133">Transmembrane helix</keyword>
<keyword evidence="5 9" id="KW-0812">Transmembrane</keyword>
<gene>
    <name evidence="10" type="ORF">CLV72_101402</name>
</gene>
<evidence type="ECO:0000256" key="6">
    <source>
        <dbReference type="ARBA" id="ARBA00022989"/>
    </source>
</evidence>
<dbReference type="Proteomes" id="UP000237846">
    <property type="component" value="Unassembled WGS sequence"/>
</dbReference>
<evidence type="ECO:0000313" key="10">
    <source>
        <dbReference type="EMBL" id="PRY01806.1"/>
    </source>
</evidence>
<keyword evidence="3" id="KW-0813">Transport</keyword>
<evidence type="ECO:0000313" key="11">
    <source>
        <dbReference type="Proteomes" id="UP000237846"/>
    </source>
</evidence>
<feature type="transmembrane region" description="Helical" evidence="9">
    <location>
        <begin position="359"/>
        <end position="377"/>
    </location>
</feature>
<dbReference type="GO" id="GO:0005886">
    <property type="term" value="C:plasma membrane"/>
    <property type="evidence" value="ECO:0007669"/>
    <property type="project" value="UniProtKB-SubCell"/>
</dbReference>
<feature type="compositionally biased region" description="Gly residues" evidence="8">
    <location>
        <begin position="62"/>
        <end position="73"/>
    </location>
</feature>
<dbReference type="PANTHER" id="PTHR21716">
    <property type="entry name" value="TRANSMEMBRANE PROTEIN"/>
    <property type="match status" value="1"/>
</dbReference>
<keyword evidence="4" id="KW-1003">Cell membrane</keyword>
<feature type="transmembrane region" description="Helical" evidence="9">
    <location>
        <begin position="152"/>
        <end position="173"/>
    </location>
</feature>
<accession>A0A2T0QCX8</accession>
<feature type="transmembrane region" description="Helical" evidence="9">
    <location>
        <begin position="299"/>
        <end position="320"/>
    </location>
</feature>
<reference evidence="10 11" key="1">
    <citation type="submission" date="2018-03" db="EMBL/GenBank/DDBJ databases">
        <title>Genomic Encyclopedia of Archaeal and Bacterial Type Strains, Phase II (KMG-II): from individual species to whole genera.</title>
        <authorList>
            <person name="Goeker M."/>
        </authorList>
    </citation>
    <scope>NUCLEOTIDE SEQUENCE [LARGE SCALE GENOMIC DNA]</scope>
    <source>
        <strain evidence="10 11">DSM 45601</strain>
    </source>
</reference>
<sequence length="439" mass="45239">MAADKDAPDARTTPGGGGASAGQEAAPESSGSSGFTPGGSATGGFPSSSGFAPGGSVPEGSSGAGAARGGGDGTAVVDPKTGLPFADRRPGRPNFFVMGFTGTLGVATAWLLIQAAINAQAVLLWILIALFLAVGLSPLVEFLRRHGLPRWAAILAVFLAMVAVFAGFGVAIVPPLTEQTAAFISRLPDYVDQLQNNQTLADLDAQYGVLEQAREYISNLDYAALGQQAFGGLLGVGQAVANTLVATFTVLILTLYFLAALPSIKELFYRLVPRSRRPGFQELGDEILTRVGGYIGGQVTLATIAGAFGFIYLTALYLFGVLEVNYALPLALIMLFTGLIPLVGATIGAVVVSLIVAALNPWAGLATIGVIIGYQQFENYVIQPKIMQRSVDVAPAVTITAALIGGALLGLLGALIAIPTAAAIALILKRVVIPLQERS</sequence>
<evidence type="ECO:0000256" key="2">
    <source>
        <dbReference type="ARBA" id="ARBA00009773"/>
    </source>
</evidence>
<dbReference type="Pfam" id="PF01594">
    <property type="entry name" value="AI-2E_transport"/>
    <property type="match status" value="1"/>
</dbReference>
<dbReference type="AlphaFoldDB" id="A0A2T0QCX8"/>
<comment type="similarity">
    <text evidence="2">Belongs to the autoinducer-2 exporter (AI-2E) (TC 2.A.86) family.</text>
</comment>
<evidence type="ECO:0000256" key="8">
    <source>
        <dbReference type="SAM" id="MobiDB-lite"/>
    </source>
</evidence>
<evidence type="ECO:0000256" key="5">
    <source>
        <dbReference type="ARBA" id="ARBA00022692"/>
    </source>
</evidence>
<evidence type="ECO:0000256" key="7">
    <source>
        <dbReference type="ARBA" id="ARBA00023136"/>
    </source>
</evidence>
<feature type="transmembrane region" description="Helical" evidence="9">
    <location>
        <begin position="397"/>
        <end position="428"/>
    </location>
</feature>